<feature type="transmembrane region" description="Helical" evidence="1">
    <location>
        <begin position="16"/>
        <end position="35"/>
    </location>
</feature>
<dbReference type="AlphaFoldDB" id="A0A8J3X5B6"/>
<name>A0A8J3X5B6_9ACTN</name>
<evidence type="ECO:0000313" key="2">
    <source>
        <dbReference type="EMBL" id="GII24603.1"/>
    </source>
</evidence>
<dbReference type="InterPro" id="IPR046549">
    <property type="entry name" value="DUF6703"/>
</dbReference>
<dbReference type="RefSeq" id="WP_239088363.1">
    <property type="nucleotide sequence ID" value="NZ_BOON01000039.1"/>
</dbReference>
<comment type="caution">
    <text evidence="2">The sequence shown here is derived from an EMBL/GenBank/DDBJ whole genome shotgun (WGS) entry which is preliminary data.</text>
</comment>
<proteinExistence type="predicted"/>
<evidence type="ECO:0000313" key="3">
    <source>
        <dbReference type="Proteomes" id="UP000599074"/>
    </source>
</evidence>
<gene>
    <name evidence="2" type="ORF">Pme01_42000</name>
</gene>
<dbReference type="Proteomes" id="UP000599074">
    <property type="component" value="Unassembled WGS sequence"/>
</dbReference>
<reference evidence="2" key="1">
    <citation type="submission" date="2021-01" db="EMBL/GenBank/DDBJ databases">
        <title>Whole genome shotgun sequence of Planosporangium mesophilum NBRC 109066.</title>
        <authorList>
            <person name="Komaki H."/>
            <person name="Tamura T."/>
        </authorList>
    </citation>
    <scope>NUCLEOTIDE SEQUENCE</scope>
    <source>
        <strain evidence="2">NBRC 109066</strain>
    </source>
</reference>
<keyword evidence="1" id="KW-1133">Transmembrane helix</keyword>
<evidence type="ECO:0000256" key="1">
    <source>
        <dbReference type="SAM" id="Phobius"/>
    </source>
</evidence>
<sequence>MPTRGAQVLLARLSQLNPTTVFLTTGALVLAGLLAPHPIGGIVLLLLAACLAALLSAGWSLGTPRTRAARVLILGVLVALAIVRLT</sequence>
<feature type="transmembrane region" description="Helical" evidence="1">
    <location>
        <begin position="42"/>
        <end position="62"/>
    </location>
</feature>
<keyword evidence="1" id="KW-0472">Membrane</keyword>
<protein>
    <submittedName>
        <fullName evidence="2">Uncharacterized protein</fullName>
    </submittedName>
</protein>
<dbReference type="EMBL" id="BOON01000039">
    <property type="protein sequence ID" value="GII24603.1"/>
    <property type="molecule type" value="Genomic_DNA"/>
</dbReference>
<dbReference type="Pfam" id="PF20444">
    <property type="entry name" value="DUF6703"/>
    <property type="match status" value="1"/>
</dbReference>
<feature type="transmembrane region" description="Helical" evidence="1">
    <location>
        <begin position="68"/>
        <end position="85"/>
    </location>
</feature>
<keyword evidence="1" id="KW-0812">Transmembrane</keyword>
<keyword evidence="3" id="KW-1185">Reference proteome</keyword>
<organism evidence="2 3">
    <name type="scientific">Planosporangium mesophilum</name>
    <dbReference type="NCBI Taxonomy" id="689768"/>
    <lineage>
        <taxon>Bacteria</taxon>
        <taxon>Bacillati</taxon>
        <taxon>Actinomycetota</taxon>
        <taxon>Actinomycetes</taxon>
        <taxon>Micromonosporales</taxon>
        <taxon>Micromonosporaceae</taxon>
        <taxon>Planosporangium</taxon>
    </lineage>
</organism>
<accession>A0A8J3X5B6</accession>